<dbReference type="AlphaFoldDB" id="A0A7W1XQP7"/>
<dbReference type="RefSeq" id="WP_181738000.1">
    <property type="nucleotide sequence ID" value="NZ_JACEOL010000009.1"/>
</dbReference>
<dbReference type="Proteomes" id="UP000538292">
    <property type="component" value="Unassembled WGS sequence"/>
</dbReference>
<reference evidence="1 2" key="1">
    <citation type="submission" date="2020-07" db="EMBL/GenBank/DDBJ databases">
        <title>Thermoactinomyces phylogeny.</title>
        <authorList>
            <person name="Dunlap C."/>
        </authorList>
    </citation>
    <scope>NUCLEOTIDE SEQUENCE [LARGE SCALE GENOMIC DNA]</scope>
    <source>
        <strain evidence="1 2">AMNI-1</strain>
    </source>
</reference>
<dbReference type="Gene3D" id="1.10.287.760">
    <property type="entry name" value="YqgQ-like"/>
    <property type="match status" value="1"/>
</dbReference>
<evidence type="ECO:0000313" key="1">
    <source>
        <dbReference type="EMBL" id="MBA4601498.1"/>
    </source>
</evidence>
<dbReference type="SUPFAM" id="SSF158379">
    <property type="entry name" value="YqgQ-like"/>
    <property type="match status" value="1"/>
</dbReference>
<evidence type="ECO:0000313" key="2">
    <source>
        <dbReference type="Proteomes" id="UP000538292"/>
    </source>
</evidence>
<dbReference type="InterPro" id="IPR009256">
    <property type="entry name" value="YqgQ-like"/>
</dbReference>
<proteinExistence type="predicted"/>
<sequence length="67" mass="7957">MQTMADVRRLLKRFGTIIYTGDRQGDIELMLDEVKELRQYGMIDKETYQKAMAVLLQQSSRFKTMEH</sequence>
<dbReference type="EMBL" id="JACEOL010000009">
    <property type="protein sequence ID" value="MBA4601498.1"/>
    <property type="molecule type" value="Genomic_DNA"/>
</dbReference>
<dbReference type="InterPro" id="IPR023164">
    <property type="entry name" value="YqgQ-like_sf"/>
</dbReference>
<organism evidence="1 2">
    <name type="scientific">Thermoactinomyces mirandus</name>
    <dbReference type="NCBI Taxonomy" id="2756294"/>
    <lineage>
        <taxon>Bacteria</taxon>
        <taxon>Bacillati</taxon>
        <taxon>Bacillota</taxon>
        <taxon>Bacilli</taxon>
        <taxon>Bacillales</taxon>
        <taxon>Thermoactinomycetaceae</taxon>
        <taxon>Thermoactinomyces</taxon>
    </lineage>
</organism>
<dbReference type="Pfam" id="PF06014">
    <property type="entry name" value="YqgQ-like"/>
    <property type="match status" value="1"/>
</dbReference>
<name>A0A7W1XQP7_9BACL</name>
<gene>
    <name evidence="1" type="ORF">H2C83_04005</name>
</gene>
<comment type="caution">
    <text evidence="1">The sequence shown here is derived from an EMBL/GenBank/DDBJ whole genome shotgun (WGS) entry which is preliminary data.</text>
</comment>
<accession>A0A7W1XQP7</accession>
<protein>
    <submittedName>
        <fullName evidence="1">YqgQ family protein</fullName>
    </submittedName>
</protein>
<keyword evidence="2" id="KW-1185">Reference proteome</keyword>